<accession>E3KFL4</accession>
<gene>
    <name evidence="2" type="ORF">PGTG_09031</name>
</gene>
<organism evidence="2 3">
    <name type="scientific">Puccinia graminis f. sp. tritici (strain CRL 75-36-700-3 / race SCCL)</name>
    <name type="common">Black stem rust fungus</name>
    <dbReference type="NCBI Taxonomy" id="418459"/>
    <lineage>
        <taxon>Eukaryota</taxon>
        <taxon>Fungi</taxon>
        <taxon>Dikarya</taxon>
        <taxon>Basidiomycota</taxon>
        <taxon>Pucciniomycotina</taxon>
        <taxon>Pucciniomycetes</taxon>
        <taxon>Pucciniales</taxon>
        <taxon>Pucciniaceae</taxon>
        <taxon>Puccinia</taxon>
    </lineage>
</organism>
<name>E3KFL4_PUCGT</name>
<evidence type="ECO:0000313" key="2">
    <source>
        <dbReference type="EMBL" id="EFP83078.1"/>
    </source>
</evidence>
<feature type="region of interest" description="Disordered" evidence="1">
    <location>
        <begin position="36"/>
        <end position="85"/>
    </location>
</feature>
<reference key="1">
    <citation type="submission" date="2007-01" db="EMBL/GenBank/DDBJ databases">
        <title>The Genome Sequence of Puccinia graminis f. sp. tritici Strain CRL 75-36-700-3.</title>
        <authorList>
            <consortium name="The Broad Institute Genome Sequencing Platform"/>
            <person name="Birren B."/>
            <person name="Lander E."/>
            <person name="Galagan J."/>
            <person name="Nusbaum C."/>
            <person name="Devon K."/>
            <person name="Cuomo C."/>
            <person name="Jaffe D."/>
            <person name="Butler J."/>
            <person name="Alvarez P."/>
            <person name="Gnerre S."/>
            <person name="Grabherr M."/>
            <person name="Mauceli E."/>
            <person name="Brockman W."/>
            <person name="Young S."/>
            <person name="LaButti K."/>
            <person name="Sykes S."/>
            <person name="DeCaprio D."/>
            <person name="Crawford M."/>
            <person name="Koehrsen M."/>
            <person name="Engels R."/>
            <person name="Montgomery P."/>
            <person name="Pearson M."/>
            <person name="Howarth C."/>
            <person name="Larson L."/>
            <person name="White J."/>
            <person name="Zeng Q."/>
            <person name="Kodira C."/>
            <person name="Yandava C."/>
            <person name="Alvarado L."/>
            <person name="O'Leary S."/>
            <person name="Szabo L."/>
            <person name="Dean R."/>
            <person name="Schein J."/>
        </authorList>
    </citation>
    <scope>NUCLEOTIDE SEQUENCE</scope>
    <source>
        <strain>CRL 75-36-700-3</strain>
    </source>
</reference>
<dbReference type="KEGG" id="pgr:PGTG_09031"/>
<dbReference type="GeneID" id="10544790"/>
<dbReference type="EMBL" id="DS178285">
    <property type="protein sequence ID" value="EFP83078.1"/>
    <property type="molecule type" value="Genomic_DNA"/>
</dbReference>
<evidence type="ECO:0000256" key="1">
    <source>
        <dbReference type="SAM" id="MobiDB-lite"/>
    </source>
</evidence>
<dbReference type="InParanoid" id="E3KFL4"/>
<reference evidence="3" key="2">
    <citation type="journal article" date="2011" name="Proc. Natl. Acad. Sci. U.S.A.">
        <title>Obligate biotrophy features unraveled by the genomic analysis of rust fungi.</title>
        <authorList>
            <person name="Duplessis S."/>
            <person name="Cuomo C.A."/>
            <person name="Lin Y.-C."/>
            <person name="Aerts A."/>
            <person name="Tisserant E."/>
            <person name="Veneault-Fourrey C."/>
            <person name="Joly D.L."/>
            <person name="Hacquard S."/>
            <person name="Amselem J."/>
            <person name="Cantarel B.L."/>
            <person name="Chiu R."/>
            <person name="Coutinho P.M."/>
            <person name="Feau N."/>
            <person name="Field M."/>
            <person name="Frey P."/>
            <person name="Gelhaye E."/>
            <person name="Goldberg J."/>
            <person name="Grabherr M.G."/>
            <person name="Kodira C.D."/>
            <person name="Kohler A."/>
            <person name="Kuees U."/>
            <person name="Lindquist E.A."/>
            <person name="Lucas S.M."/>
            <person name="Mago R."/>
            <person name="Mauceli E."/>
            <person name="Morin E."/>
            <person name="Murat C."/>
            <person name="Pangilinan J.L."/>
            <person name="Park R."/>
            <person name="Pearson M."/>
            <person name="Quesneville H."/>
            <person name="Rouhier N."/>
            <person name="Sakthikumar S."/>
            <person name="Salamov A.A."/>
            <person name="Schmutz J."/>
            <person name="Selles B."/>
            <person name="Shapiro H."/>
            <person name="Tanguay P."/>
            <person name="Tuskan G.A."/>
            <person name="Henrissat B."/>
            <person name="Van de Peer Y."/>
            <person name="Rouze P."/>
            <person name="Ellis J.G."/>
            <person name="Dodds P.N."/>
            <person name="Schein J.E."/>
            <person name="Zhong S."/>
            <person name="Hamelin R.C."/>
            <person name="Grigoriev I.V."/>
            <person name="Szabo L.J."/>
            <person name="Martin F."/>
        </authorList>
    </citation>
    <scope>NUCLEOTIDE SEQUENCE [LARGE SCALE GENOMIC DNA]</scope>
    <source>
        <strain evidence="3">CRL 75-36-700-3 / race SCCL</strain>
    </source>
</reference>
<dbReference type="RefSeq" id="XP_003327497.1">
    <property type="nucleotide sequence ID" value="XM_003327449.1"/>
</dbReference>
<sequence length="130" mass="15098">MMKRNGNLWSLWVSMKRETGKKKPYKYIPKNSWRKRGEWSCRSPGIPELDQGQESGEATTRLPAHTTGERLESFSQNPNDRNGIDRERFGYEVQGLASPLIYVCVTSELEKPNSELIHNRVEQAEFVWNL</sequence>
<evidence type="ECO:0000313" key="3">
    <source>
        <dbReference type="Proteomes" id="UP000008783"/>
    </source>
</evidence>
<proteinExistence type="predicted"/>
<dbReference type="HOGENOM" id="CLU_1939190_0_0_1"/>
<dbReference type="AlphaFoldDB" id="E3KFL4"/>
<dbReference type="VEuPathDB" id="FungiDB:PGTG_09031"/>
<keyword evidence="3" id="KW-1185">Reference proteome</keyword>
<protein>
    <submittedName>
        <fullName evidence="2">Uncharacterized protein</fullName>
    </submittedName>
</protein>
<dbReference type="Proteomes" id="UP000008783">
    <property type="component" value="Unassembled WGS sequence"/>
</dbReference>